<evidence type="ECO:0000313" key="2">
    <source>
        <dbReference type="EMBL" id="GAA4831657.1"/>
    </source>
</evidence>
<feature type="transmembrane region" description="Helical" evidence="1">
    <location>
        <begin position="12"/>
        <end position="32"/>
    </location>
</feature>
<dbReference type="Proteomes" id="UP001501752">
    <property type="component" value="Unassembled WGS sequence"/>
</dbReference>
<evidence type="ECO:0000313" key="3">
    <source>
        <dbReference type="Proteomes" id="UP001501752"/>
    </source>
</evidence>
<evidence type="ECO:0000256" key="1">
    <source>
        <dbReference type="SAM" id="Phobius"/>
    </source>
</evidence>
<organism evidence="2 3">
    <name type="scientific">Kitasatospora terrestris</name>
    <dbReference type="NCBI Taxonomy" id="258051"/>
    <lineage>
        <taxon>Bacteria</taxon>
        <taxon>Bacillati</taxon>
        <taxon>Actinomycetota</taxon>
        <taxon>Actinomycetes</taxon>
        <taxon>Kitasatosporales</taxon>
        <taxon>Streptomycetaceae</taxon>
        <taxon>Kitasatospora</taxon>
    </lineage>
</organism>
<protein>
    <recommendedName>
        <fullName evidence="4">Integral membrane protein</fullName>
    </recommendedName>
</protein>
<keyword evidence="1" id="KW-0812">Transmembrane</keyword>
<feature type="transmembrane region" description="Helical" evidence="1">
    <location>
        <begin position="38"/>
        <end position="58"/>
    </location>
</feature>
<dbReference type="EMBL" id="BAABIS010000001">
    <property type="protein sequence ID" value="GAA4831657.1"/>
    <property type="molecule type" value="Genomic_DNA"/>
</dbReference>
<keyword evidence="1" id="KW-1133">Transmembrane helix</keyword>
<sequence>MTNRQPDSRAFSVASRVFLVVAPVWYFFDGVFGSGPRAWLKIAFALVMAAGGIAGLVLRHRKQQPPAER</sequence>
<gene>
    <name evidence="2" type="ORF">GCM10023235_02330</name>
</gene>
<evidence type="ECO:0008006" key="4">
    <source>
        <dbReference type="Google" id="ProtNLM"/>
    </source>
</evidence>
<accession>A0ABP9DD78</accession>
<dbReference type="RefSeq" id="WP_345694847.1">
    <property type="nucleotide sequence ID" value="NZ_BAABIS010000001.1"/>
</dbReference>
<comment type="caution">
    <text evidence="2">The sequence shown here is derived from an EMBL/GenBank/DDBJ whole genome shotgun (WGS) entry which is preliminary data.</text>
</comment>
<keyword evidence="3" id="KW-1185">Reference proteome</keyword>
<name>A0ABP9DD78_9ACTN</name>
<keyword evidence="1" id="KW-0472">Membrane</keyword>
<proteinExistence type="predicted"/>
<reference evidence="3" key="1">
    <citation type="journal article" date="2019" name="Int. J. Syst. Evol. Microbiol.">
        <title>The Global Catalogue of Microorganisms (GCM) 10K type strain sequencing project: providing services to taxonomists for standard genome sequencing and annotation.</title>
        <authorList>
            <consortium name="The Broad Institute Genomics Platform"/>
            <consortium name="The Broad Institute Genome Sequencing Center for Infectious Disease"/>
            <person name="Wu L."/>
            <person name="Ma J."/>
        </authorList>
    </citation>
    <scope>NUCLEOTIDE SEQUENCE [LARGE SCALE GENOMIC DNA]</scope>
    <source>
        <strain evidence="3">JCM 13006</strain>
    </source>
</reference>